<dbReference type="AlphaFoldDB" id="A0A915E9M4"/>
<organism evidence="1 2">
    <name type="scientific">Ditylenchus dipsaci</name>
    <dbReference type="NCBI Taxonomy" id="166011"/>
    <lineage>
        <taxon>Eukaryota</taxon>
        <taxon>Metazoa</taxon>
        <taxon>Ecdysozoa</taxon>
        <taxon>Nematoda</taxon>
        <taxon>Chromadorea</taxon>
        <taxon>Rhabditida</taxon>
        <taxon>Tylenchina</taxon>
        <taxon>Tylenchomorpha</taxon>
        <taxon>Sphaerularioidea</taxon>
        <taxon>Anguinidae</taxon>
        <taxon>Anguininae</taxon>
        <taxon>Ditylenchus</taxon>
    </lineage>
</organism>
<evidence type="ECO:0000313" key="1">
    <source>
        <dbReference type="Proteomes" id="UP000887574"/>
    </source>
</evidence>
<accession>A0A915E9M4</accession>
<dbReference type="WBParaSite" id="jg4328">
    <property type="protein sequence ID" value="jg4328"/>
    <property type="gene ID" value="jg4328"/>
</dbReference>
<evidence type="ECO:0000313" key="2">
    <source>
        <dbReference type="WBParaSite" id="jg4328"/>
    </source>
</evidence>
<keyword evidence="1" id="KW-1185">Reference proteome</keyword>
<reference evidence="2" key="1">
    <citation type="submission" date="2022-11" db="UniProtKB">
        <authorList>
            <consortium name="WormBaseParasite"/>
        </authorList>
    </citation>
    <scope>IDENTIFICATION</scope>
</reference>
<name>A0A915E9M4_9BILA</name>
<sequence length="147" mass="16513">MRLQNENDAHYHCETILILQNSHSHSVILTQLFKNTALIRPDSCSQRIDRTPVIGGSNYGMLVIVPAIQHIDSTPVNGGSNYGMLVVVPAIQHIDSTPVNDGSNYGMLTSSRRSQRLMKWQKFGKQKWRDADLTPAVLKIEEVAEMR</sequence>
<dbReference type="Proteomes" id="UP000887574">
    <property type="component" value="Unplaced"/>
</dbReference>
<proteinExistence type="predicted"/>
<protein>
    <submittedName>
        <fullName evidence="2">Uncharacterized protein</fullName>
    </submittedName>
</protein>